<evidence type="ECO:0000256" key="1">
    <source>
        <dbReference type="SAM" id="Phobius"/>
    </source>
</evidence>
<keyword evidence="1" id="KW-1133">Transmembrane helix</keyword>
<reference evidence="2 3" key="1">
    <citation type="submission" date="2016-10" db="EMBL/GenBank/DDBJ databases">
        <authorList>
            <person name="de Groot N.N."/>
        </authorList>
    </citation>
    <scope>NUCLEOTIDE SEQUENCE [LARGE SCALE GENOMIC DNA]</scope>
    <source>
        <strain evidence="2 3">DSM 20581</strain>
    </source>
</reference>
<dbReference type="EMBL" id="FOXW01000004">
    <property type="protein sequence ID" value="SFQ30445.1"/>
    <property type="molecule type" value="Genomic_DNA"/>
</dbReference>
<name>A0A1I5XEQ6_9LACT</name>
<dbReference type="AlphaFoldDB" id="A0A1I5XEQ6"/>
<keyword evidence="1" id="KW-0472">Membrane</keyword>
<dbReference type="OrthoDB" id="2193762at2"/>
<feature type="transmembrane region" description="Helical" evidence="1">
    <location>
        <begin position="39"/>
        <end position="56"/>
    </location>
</feature>
<evidence type="ECO:0000313" key="3">
    <source>
        <dbReference type="Proteomes" id="UP000199136"/>
    </source>
</evidence>
<protein>
    <submittedName>
        <fullName evidence="2">Uncharacterized protein</fullName>
    </submittedName>
</protein>
<evidence type="ECO:0000313" key="2">
    <source>
        <dbReference type="EMBL" id="SFQ30445.1"/>
    </source>
</evidence>
<dbReference type="Proteomes" id="UP000199136">
    <property type="component" value="Unassembled WGS sequence"/>
</dbReference>
<feature type="transmembrane region" description="Helical" evidence="1">
    <location>
        <begin position="12"/>
        <end position="33"/>
    </location>
</feature>
<gene>
    <name evidence="2" type="ORF">SAMN04488506_1399</name>
</gene>
<organism evidence="2 3">
    <name type="scientific">Desemzia incerta</name>
    <dbReference type="NCBI Taxonomy" id="82801"/>
    <lineage>
        <taxon>Bacteria</taxon>
        <taxon>Bacillati</taxon>
        <taxon>Bacillota</taxon>
        <taxon>Bacilli</taxon>
        <taxon>Lactobacillales</taxon>
        <taxon>Carnobacteriaceae</taxon>
        <taxon>Desemzia</taxon>
    </lineage>
</organism>
<keyword evidence="3" id="KW-1185">Reference proteome</keyword>
<sequence>MFDKYKEFTEKHPYKHVILLMTTSSFIGILIEYVVNKDFIGTALYGTIGLTLIELFRTKRNKRR</sequence>
<keyword evidence="1" id="KW-0812">Transmembrane</keyword>
<dbReference type="RefSeq" id="WP_092480443.1">
    <property type="nucleotide sequence ID" value="NZ_FOXW01000004.1"/>
</dbReference>
<accession>A0A1I5XEQ6</accession>
<dbReference type="STRING" id="82801.SAMN04488506_1399"/>
<proteinExistence type="predicted"/>